<dbReference type="AlphaFoldDB" id="A0A4R7LMC9"/>
<organism evidence="2 3">
    <name type="scientific">Litoreibacter halocynthiae</name>
    <dbReference type="NCBI Taxonomy" id="1242689"/>
    <lineage>
        <taxon>Bacteria</taxon>
        <taxon>Pseudomonadati</taxon>
        <taxon>Pseudomonadota</taxon>
        <taxon>Alphaproteobacteria</taxon>
        <taxon>Rhodobacterales</taxon>
        <taxon>Roseobacteraceae</taxon>
        <taxon>Litoreibacter</taxon>
    </lineage>
</organism>
<name>A0A4R7LMC9_9RHOB</name>
<comment type="caution">
    <text evidence="2">The sequence shown here is derived from an EMBL/GenBank/DDBJ whole genome shotgun (WGS) entry which is preliminary data.</text>
</comment>
<dbReference type="EMBL" id="SOBH01000001">
    <property type="protein sequence ID" value="TDT76804.1"/>
    <property type="molecule type" value="Genomic_DNA"/>
</dbReference>
<dbReference type="Proteomes" id="UP000294563">
    <property type="component" value="Unassembled WGS sequence"/>
</dbReference>
<accession>A0A4R7LMC9</accession>
<protein>
    <recommendedName>
        <fullName evidence="4">Intracellular septation protein A</fullName>
    </recommendedName>
</protein>
<reference evidence="2 3" key="1">
    <citation type="submission" date="2019-03" db="EMBL/GenBank/DDBJ databases">
        <title>Genomic Encyclopedia of Archaeal and Bacterial Type Strains, Phase II (KMG-II): from individual species to whole genera.</title>
        <authorList>
            <person name="Goeker M."/>
        </authorList>
    </citation>
    <scope>NUCLEOTIDE SEQUENCE [LARGE SCALE GENOMIC DNA]</scope>
    <source>
        <strain evidence="2 3">DSM 29467</strain>
    </source>
</reference>
<feature type="transmembrane region" description="Helical" evidence="1">
    <location>
        <begin position="152"/>
        <end position="170"/>
    </location>
</feature>
<evidence type="ECO:0000256" key="1">
    <source>
        <dbReference type="SAM" id="Phobius"/>
    </source>
</evidence>
<evidence type="ECO:0008006" key="4">
    <source>
        <dbReference type="Google" id="ProtNLM"/>
    </source>
</evidence>
<feature type="transmembrane region" description="Helical" evidence="1">
    <location>
        <begin position="76"/>
        <end position="97"/>
    </location>
</feature>
<keyword evidence="1" id="KW-0472">Membrane</keyword>
<evidence type="ECO:0000313" key="2">
    <source>
        <dbReference type="EMBL" id="TDT76804.1"/>
    </source>
</evidence>
<feature type="transmembrane region" description="Helical" evidence="1">
    <location>
        <begin position="103"/>
        <end position="125"/>
    </location>
</feature>
<keyword evidence="1" id="KW-1133">Transmembrane helix</keyword>
<dbReference type="OrthoDB" id="7839482at2"/>
<sequence length="204" mass="22223">MNRVLISLHVLLTTPIPVPWSLLIRGAVIVLAYTLARPIAPLIGIDAVNFAALAGLITTVFRNLESTLMKQEIDPSVDAMFVGSFVAITIGASAVLLYVPAALLPYVMSAGVATMGAIYSAVLLWDRPLLDRMGWTVEHWGVEGQANYVRWMILRCFGLAAATAYAAAYGTRPEWIVAHAALPIAFYALFYWTIIATHPYEDDA</sequence>
<proteinExistence type="predicted"/>
<gene>
    <name evidence="2" type="ORF">BDE40_0076</name>
</gene>
<evidence type="ECO:0000313" key="3">
    <source>
        <dbReference type="Proteomes" id="UP000294563"/>
    </source>
</evidence>
<feature type="transmembrane region" description="Helical" evidence="1">
    <location>
        <begin position="42"/>
        <end position="64"/>
    </location>
</feature>
<keyword evidence="1" id="KW-0812">Transmembrane</keyword>
<feature type="transmembrane region" description="Helical" evidence="1">
    <location>
        <begin position="176"/>
        <end position="195"/>
    </location>
</feature>
<keyword evidence="3" id="KW-1185">Reference proteome</keyword>
<dbReference type="RefSeq" id="WP_134011778.1">
    <property type="nucleotide sequence ID" value="NZ_SOBH01000001.1"/>
</dbReference>